<proteinExistence type="predicted"/>
<dbReference type="RefSeq" id="WP_353500055.1">
    <property type="nucleotide sequence ID" value="NZ_CP115921.1"/>
</dbReference>
<dbReference type="AlphaFoldDB" id="A0AAU8BRQ2"/>
<accession>A0AAU8BRQ2</accession>
<sequence length="242" mass="27902">MNSYTKHHIHKFFDKYLKREFDQDDVALFIVLVRDYTPKPSIFRELGDFLAHPEQKNCGVVINNFKPVTSYFERKTERVMDGGKIPMERPLGLGVLEDVQQSLGAIFKEVEISGFVNDKNDPSFRDFIFCLIFMLSNFRLKIKNQLVDMKVNFGNSLSLSVSYESSKFERNYISLTVLWLNAVWVTCPSGFTEELKGYIARRFSNGLLGAIPYEADTNSLSTNMEDIPKSQIWPLVDRRVGI</sequence>
<reference evidence="1" key="1">
    <citation type="submission" date="2023-01" db="EMBL/GenBank/DDBJ databases">
        <title>Vibrio sp. CB1-14 genome sequencing.</title>
        <authorList>
            <person name="Otstavnykh N."/>
            <person name="Isaeva M."/>
            <person name="Meleshko D."/>
        </authorList>
    </citation>
    <scope>NUCLEOTIDE SEQUENCE</scope>
    <source>
        <strain evidence="1">CB1-14</strain>
    </source>
</reference>
<organism evidence="1">
    <name type="scientific">Vibrio chaetopteri</name>
    <dbReference type="NCBI Taxonomy" id="3016528"/>
    <lineage>
        <taxon>Bacteria</taxon>
        <taxon>Pseudomonadati</taxon>
        <taxon>Pseudomonadota</taxon>
        <taxon>Gammaproteobacteria</taxon>
        <taxon>Vibrionales</taxon>
        <taxon>Vibrionaceae</taxon>
        <taxon>Vibrio</taxon>
    </lineage>
</organism>
<dbReference type="EMBL" id="CP115921">
    <property type="protein sequence ID" value="XCD18919.1"/>
    <property type="molecule type" value="Genomic_DNA"/>
</dbReference>
<name>A0AAU8BRQ2_9VIBR</name>
<protein>
    <submittedName>
        <fullName evidence="1">Uncharacterized protein</fullName>
    </submittedName>
</protein>
<evidence type="ECO:0000313" key="1">
    <source>
        <dbReference type="EMBL" id="XCD18919.1"/>
    </source>
</evidence>
<gene>
    <name evidence="1" type="ORF">PG915_19465</name>
</gene>
<dbReference type="KEGG" id="vck:PG915_19465"/>